<keyword evidence="2" id="KW-1185">Reference proteome</keyword>
<dbReference type="Pfam" id="PF20180">
    <property type="entry name" value="UQCC2_CBP6"/>
    <property type="match status" value="1"/>
</dbReference>
<dbReference type="GO" id="GO:0061671">
    <property type="term" value="C:Cbp3p-Cbp6 complex"/>
    <property type="evidence" value="ECO:0007669"/>
    <property type="project" value="InterPro"/>
</dbReference>
<protein>
    <submittedName>
        <fullName evidence="1">Uncharacterized protein</fullName>
    </submittedName>
</protein>
<dbReference type="EMBL" id="JAGPNK010000008">
    <property type="protein sequence ID" value="KAH7317152.1"/>
    <property type="molecule type" value="Genomic_DNA"/>
</dbReference>
<sequence length="116" mass="13992">MSRPLARQIYADVFARWPKQDLRPDWQLQDVLRKAVDERYPQFNAAAEREELLKARALQFLEQGRFQKRYKLQGSMLKPKSHPTYFEDLLREIEEAPKRSWFERLGKRLSGMIRLN</sequence>
<organism evidence="1 2">
    <name type="scientific">Stachybotrys elegans</name>
    <dbReference type="NCBI Taxonomy" id="80388"/>
    <lineage>
        <taxon>Eukaryota</taxon>
        <taxon>Fungi</taxon>
        <taxon>Dikarya</taxon>
        <taxon>Ascomycota</taxon>
        <taxon>Pezizomycotina</taxon>
        <taxon>Sordariomycetes</taxon>
        <taxon>Hypocreomycetidae</taxon>
        <taxon>Hypocreales</taxon>
        <taxon>Stachybotryaceae</taxon>
        <taxon>Stachybotrys</taxon>
    </lineage>
</organism>
<dbReference type="PANTHER" id="PTHR28250:SF1">
    <property type="entry name" value="CYTOCHROME B PRE-MRNA-PROCESSING PROTEIN 6"/>
    <property type="match status" value="1"/>
</dbReference>
<dbReference type="OrthoDB" id="2107880at2759"/>
<proteinExistence type="predicted"/>
<reference evidence="1" key="1">
    <citation type="journal article" date="2021" name="Nat. Commun.">
        <title>Genetic determinants of endophytism in the Arabidopsis root mycobiome.</title>
        <authorList>
            <person name="Mesny F."/>
            <person name="Miyauchi S."/>
            <person name="Thiergart T."/>
            <person name="Pickel B."/>
            <person name="Atanasova L."/>
            <person name="Karlsson M."/>
            <person name="Huettel B."/>
            <person name="Barry K.W."/>
            <person name="Haridas S."/>
            <person name="Chen C."/>
            <person name="Bauer D."/>
            <person name="Andreopoulos W."/>
            <person name="Pangilinan J."/>
            <person name="LaButti K."/>
            <person name="Riley R."/>
            <person name="Lipzen A."/>
            <person name="Clum A."/>
            <person name="Drula E."/>
            <person name="Henrissat B."/>
            <person name="Kohler A."/>
            <person name="Grigoriev I.V."/>
            <person name="Martin F.M."/>
            <person name="Hacquard S."/>
        </authorList>
    </citation>
    <scope>NUCLEOTIDE SEQUENCE</scope>
    <source>
        <strain evidence="1">MPI-CAGE-CH-0235</strain>
    </source>
</reference>
<evidence type="ECO:0000313" key="2">
    <source>
        <dbReference type="Proteomes" id="UP000813444"/>
    </source>
</evidence>
<dbReference type="PANTHER" id="PTHR28250">
    <property type="entry name" value="CYTOCHROME B PRE-MRNA-PROCESSING PROTEIN 6"/>
    <property type="match status" value="1"/>
</dbReference>
<dbReference type="AlphaFoldDB" id="A0A8K0SL89"/>
<comment type="caution">
    <text evidence="1">The sequence shown here is derived from an EMBL/GenBank/DDBJ whole genome shotgun (WGS) entry which is preliminary data.</text>
</comment>
<dbReference type="Proteomes" id="UP000813444">
    <property type="component" value="Unassembled WGS sequence"/>
</dbReference>
<evidence type="ECO:0000313" key="1">
    <source>
        <dbReference type="EMBL" id="KAH7317152.1"/>
    </source>
</evidence>
<accession>A0A8K0SL89</accession>
<gene>
    <name evidence="1" type="ORF">B0I35DRAFT_479919</name>
</gene>
<name>A0A8K0SL89_9HYPO</name>
<dbReference type="InterPro" id="IPR037653">
    <property type="entry name" value="Cbp6"/>
</dbReference>
<dbReference type="GO" id="GO:0034551">
    <property type="term" value="P:mitochondrial respiratory chain complex III assembly"/>
    <property type="evidence" value="ECO:0007669"/>
    <property type="project" value="TreeGrafter"/>
</dbReference>
<dbReference type="GO" id="GO:0043022">
    <property type="term" value="F:ribosome binding"/>
    <property type="evidence" value="ECO:0007669"/>
    <property type="project" value="InterPro"/>
</dbReference>